<evidence type="ECO:0000256" key="2">
    <source>
        <dbReference type="SAM" id="Phobius"/>
    </source>
</evidence>
<organism evidence="3 4">
    <name type="scientific">Trichostrongylus colubriformis</name>
    <name type="common">Black scour worm</name>
    <dbReference type="NCBI Taxonomy" id="6319"/>
    <lineage>
        <taxon>Eukaryota</taxon>
        <taxon>Metazoa</taxon>
        <taxon>Ecdysozoa</taxon>
        <taxon>Nematoda</taxon>
        <taxon>Chromadorea</taxon>
        <taxon>Rhabditida</taxon>
        <taxon>Rhabditina</taxon>
        <taxon>Rhabditomorpha</taxon>
        <taxon>Strongyloidea</taxon>
        <taxon>Trichostrongylidae</taxon>
        <taxon>Trichostrongylus</taxon>
    </lineage>
</organism>
<feature type="transmembrane region" description="Helical" evidence="2">
    <location>
        <begin position="187"/>
        <end position="205"/>
    </location>
</feature>
<name>A0AAN8FVF1_TRICO</name>
<feature type="compositionally biased region" description="Basic and acidic residues" evidence="1">
    <location>
        <begin position="63"/>
        <end position="112"/>
    </location>
</feature>
<dbReference type="EMBL" id="WIXE01001836">
    <property type="protein sequence ID" value="KAK5985357.1"/>
    <property type="molecule type" value="Genomic_DNA"/>
</dbReference>
<accession>A0AAN8FVF1</accession>
<feature type="compositionally biased region" description="Basic and acidic residues" evidence="1">
    <location>
        <begin position="120"/>
        <end position="150"/>
    </location>
</feature>
<keyword evidence="2" id="KW-0472">Membrane</keyword>
<keyword evidence="4" id="KW-1185">Reference proteome</keyword>
<keyword evidence="2" id="KW-0812">Transmembrane</keyword>
<feature type="compositionally biased region" description="Basic and acidic residues" evidence="1">
    <location>
        <begin position="8"/>
        <end position="31"/>
    </location>
</feature>
<keyword evidence="2" id="KW-1133">Transmembrane helix</keyword>
<comment type="caution">
    <text evidence="3">The sequence shown here is derived from an EMBL/GenBank/DDBJ whole genome shotgun (WGS) entry which is preliminary data.</text>
</comment>
<evidence type="ECO:0000313" key="4">
    <source>
        <dbReference type="Proteomes" id="UP001331761"/>
    </source>
</evidence>
<feature type="region of interest" description="Disordered" evidence="1">
    <location>
        <begin position="1"/>
        <end position="150"/>
    </location>
</feature>
<dbReference type="Proteomes" id="UP001331761">
    <property type="component" value="Unassembled WGS sequence"/>
</dbReference>
<proteinExistence type="predicted"/>
<evidence type="ECO:0000313" key="3">
    <source>
        <dbReference type="EMBL" id="KAK5985357.1"/>
    </source>
</evidence>
<protein>
    <submittedName>
        <fullName evidence="3">Uncharacterized protein</fullName>
    </submittedName>
</protein>
<sequence>MEEDQQDETGKGEQGKNKTDVDKEPEIHEEATGPPSQGPGETADKRMGSAVEQEQQQGGDDVMTAKESLEDGKEQVITEAQKGSESKERKKPIEADKGEVYPKTELKGDDGGKSASTEKASADKKKSQEKKSAEKASKSDDTAKSKESALKEPAKLPCVPLVPTDDIQQNRRRQFTIKDCALECCSFMMIAVMIVTCASGFYMLIAATKKAPIEDLEIIMEFNTTPTTTSTDWLNQTDSEKTINLTDLFKSIAAQDDIISILNQTGLNESTRGDGWW</sequence>
<reference evidence="3 4" key="1">
    <citation type="submission" date="2019-10" db="EMBL/GenBank/DDBJ databases">
        <title>Assembly and Annotation for the nematode Trichostrongylus colubriformis.</title>
        <authorList>
            <person name="Martin J."/>
        </authorList>
    </citation>
    <scope>NUCLEOTIDE SEQUENCE [LARGE SCALE GENOMIC DNA]</scope>
    <source>
        <strain evidence="3">G859</strain>
        <tissue evidence="3">Whole worm</tissue>
    </source>
</reference>
<dbReference type="AlphaFoldDB" id="A0AAN8FVF1"/>
<gene>
    <name evidence="3" type="ORF">GCK32_007981</name>
</gene>
<evidence type="ECO:0000256" key="1">
    <source>
        <dbReference type="SAM" id="MobiDB-lite"/>
    </source>
</evidence>